<organism evidence="6 7">
    <name type="scientific">Piloderma croceum (strain F 1598)</name>
    <dbReference type="NCBI Taxonomy" id="765440"/>
    <lineage>
        <taxon>Eukaryota</taxon>
        <taxon>Fungi</taxon>
        <taxon>Dikarya</taxon>
        <taxon>Basidiomycota</taxon>
        <taxon>Agaricomycotina</taxon>
        <taxon>Agaricomycetes</taxon>
        <taxon>Agaricomycetidae</taxon>
        <taxon>Atheliales</taxon>
        <taxon>Atheliaceae</taxon>
        <taxon>Piloderma</taxon>
    </lineage>
</organism>
<evidence type="ECO:0000256" key="4">
    <source>
        <dbReference type="ARBA" id="ARBA00023136"/>
    </source>
</evidence>
<evidence type="ECO:0000256" key="5">
    <source>
        <dbReference type="SAM" id="Phobius"/>
    </source>
</evidence>
<accession>A0A0C3EYY5</accession>
<dbReference type="Proteomes" id="UP000054166">
    <property type="component" value="Unassembled WGS sequence"/>
</dbReference>
<dbReference type="GO" id="GO:0016020">
    <property type="term" value="C:membrane"/>
    <property type="evidence" value="ECO:0007669"/>
    <property type="project" value="UniProtKB-SubCell"/>
</dbReference>
<evidence type="ECO:0000313" key="7">
    <source>
        <dbReference type="Proteomes" id="UP000054166"/>
    </source>
</evidence>
<feature type="transmembrane region" description="Helical" evidence="5">
    <location>
        <begin position="187"/>
        <end position="207"/>
    </location>
</feature>
<dbReference type="Pfam" id="PF04479">
    <property type="entry name" value="RTA1"/>
    <property type="match status" value="1"/>
</dbReference>
<dbReference type="STRING" id="765440.A0A0C3EYY5"/>
<dbReference type="InterPro" id="IPR007568">
    <property type="entry name" value="RTA1"/>
</dbReference>
<keyword evidence="7" id="KW-1185">Reference proteome</keyword>
<keyword evidence="2 5" id="KW-0812">Transmembrane</keyword>
<feature type="transmembrane region" description="Helical" evidence="5">
    <location>
        <begin position="151"/>
        <end position="175"/>
    </location>
</feature>
<evidence type="ECO:0000256" key="3">
    <source>
        <dbReference type="ARBA" id="ARBA00022989"/>
    </source>
</evidence>
<dbReference type="InParanoid" id="A0A0C3EYY5"/>
<dbReference type="EMBL" id="KN833100">
    <property type="protein sequence ID" value="KIM72946.1"/>
    <property type="molecule type" value="Genomic_DNA"/>
</dbReference>
<feature type="transmembrane region" description="Helical" evidence="5">
    <location>
        <begin position="76"/>
        <end position="98"/>
    </location>
</feature>
<protein>
    <recommendedName>
        <fullName evidence="8">RTA1 domain protein</fullName>
    </recommendedName>
</protein>
<evidence type="ECO:0000313" key="6">
    <source>
        <dbReference type="EMBL" id="KIM72946.1"/>
    </source>
</evidence>
<evidence type="ECO:0000256" key="1">
    <source>
        <dbReference type="ARBA" id="ARBA00004141"/>
    </source>
</evidence>
<gene>
    <name evidence="6" type="ORF">PILCRDRAFT_803227</name>
</gene>
<dbReference type="HOGENOM" id="CLU_033465_3_0_1"/>
<comment type="subcellular location">
    <subcellularLocation>
        <location evidence="1">Membrane</location>
        <topology evidence="1">Multi-pass membrane protein</topology>
    </subcellularLocation>
</comment>
<sequence length="241" mass="26576">MSTPTTTIAASTTTNLSSATTSCISAVPGKNGFVPPSACNALYSYNPSFAAAIIFTVISGIITGVHLIQAISYRKILLLLALLWINAFDYIILGRMVYYFLAEQNLFYVHATKFSVCFVWLDIVSFLVQATGGIILSGTNDSQQLLNIGKHIYMAGIGMQQWFISIFVILTAAFHRRSNNPIPYHDAFMYCLDSLPMALALYLISLVHPARTLVGPDPESPKLTLAEKKLVKQMKKDENVR</sequence>
<reference evidence="7" key="2">
    <citation type="submission" date="2015-01" db="EMBL/GenBank/DDBJ databases">
        <title>Evolutionary Origins and Diversification of the Mycorrhizal Mutualists.</title>
        <authorList>
            <consortium name="DOE Joint Genome Institute"/>
            <consortium name="Mycorrhizal Genomics Consortium"/>
            <person name="Kohler A."/>
            <person name="Kuo A."/>
            <person name="Nagy L.G."/>
            <person name="Floudas D."/>
            <person name="Copeland A."/>
            <person name="Barry K.W."/>
            <person name="Cichocki N."/>
            <person name="Veneault-Fourrey C."/>
            <person name="LaButti K."/>
            <person name="Lindquist E.A."/>
            <person name="Lipzen A."/>
            <person name="Lundell T."/>
            <person name="Morin E."/>
            <person name="Murat C."/>
            <person name="Riley R."/>
            <person name="Ohm R."/>
            <person name="Sun H."/>
            <person name="Tunlid A."/>
            <person name="Henrissat B."/>
            <person name="Grigoriev I.V."/>
            <person name="Hibbett D.S."/>
            <person name="Martin F."/>
        </authorList>
    </citation>
    <scope>NUCLEOTIDE SEQUENCE [LARGE SCALE GENOMIC DNA]</scope>
    <source>
        <strain evidence="7">F 1598</strain>
    </source>
</reference>
<proteinExistence type="predicted"/>
<keyword evidence="3 5" id="KW-1133">Transmembrane helix</keyword>
<keyword evidence="4 5" id="KW-0472">Membrane</keyword>
<dbReference type="AlphaFoldDB" id="A0A0C3EYY5"/>
<name>A0A0C3EYY5_PILCF</name>
<dbReference type="PANTHER" id="PTHR31465:SF15">
    <property type="entry name" value="LIPID TRANSPORTER ATNI-RELATED"/>
    <property type="match status" value="1"/>
</dbReference>
<feature type="transmembrane region" description="Helical" evidence="5">
    <location>
        <begin position="49"/>
        <end position="69"/>
    </location>
</feature>
<evidence type="ECO:0008006" key="8">
    <source>
        <dbReference type="Google" id="ProtNLM"/>
    </source>
</evidence>
<feature type="transmembrane region" description="Helical" evidence="5">
    <location>
        <begin position="118"/>
        <end position="139"/>
    </location>
</feature>
<dbReference type="OrthoDB" id="3358017at2759"/>
<reference evidence="6 7" key="1">
    <citation type="submission" date="2014-04" db="EMBL/GenBank/DDBJ databases">
        <authorList>
            <consortium name="DOE Joint Genome Institute"/>
            <person name="Kuo A."/>
            <person name="Tarkka M."/>
            <person name="Buscot F."/>
            <person name="Kohler A."/>
            <person name="Nagy L.G."/>
            <person name="Floudas D."/>
            <person name="Copeland A."/>
            <person name="Barry K.W."/>
            <person name="Cichocki N."/>
            <person name="Veneault-Fourrey C."/>
            <person name="LaButti K."/>
            <person name="Lindquist E.A."/>
            <person name="Lipzen A."/>
            <person name="Lundell T."/>
            <person name="Morin E."/>
            <person name="Murat C."/>
            <person name="Sun H."/>
            <person name="Tunlid A."/>
            <person name="Henrissat B."/>
            <person name="Grigoriev I.V."/>
            <person name="Hibbett D.S."/>
            <person name="Martin F."/>
            <person name="Nordberg H.P."/>
            <person name="Cantor M.N."/>
            <person name="Hua S.X."/>
        </authorList>
    </citation>
    <scope>NUCLEOTIDE SEQUENCE [LARGE SCALE GENOMIC DNA]</scope>
    <source>
        <strain evidence="6 7">F 1598</strain>
    </source>
</reference>
<dbReference type="PANTHER" id="PTHR31465">
    <property type="entry name" value="PROTEIN RTA1-RELATED"/>
    <property type="match status" value="1"/>
</dbReference>
<evidence type="ECO:0000256" key="2">
    <source>
        <dbReference type="ARBA" id="ARBA00022692"/>
    </source>
</evidence>